<dbReference type="PROSITE" id="PS01124">
    <property type="entry name" value="HTH_ARAC_FAMILY_2"/>
    <property type="match status" value="1"/>
</dbReference>
<dbReference type="InterPro" id="IPR018060">
    <property type="entry name" value="HTH_AraC"/>
</dbReference>
<protein>
    <submittedName>
        <fullName evidence="5">AraC family transcriptional regulator</fullName>
    </submittedName>
</protein>
<dbReference type="PROSITE" id="PS00041">
    <property type="entry name" value="HTH_ARAC_FAMILY_1"/>
    <property type="match status" value="1"/>
</dbReference>
<dbReference type="Gene3D" id="1.10.10.60">
    <property type="entry name" value="Homeodomain-like"/>
    <property type="match status" value="2"/>
</dbReference>
<evidence type="ECO:0000256" key="1">
    <source>
        <dbReference type="ARBA" id="ARBA00023015"/>
    </source>
</evidence>
<dbReference type="EMBL" id="QROI01000001">
    <property type="protein sequence ID" value="RHL20183.1"/>
    <property type="molecule type" value="Genomic_DNA"/>
</dbReference>
<keyword evidence="1" id="KW-0805">Transcription regulation</keyword>
<organism evidence="5 9">
    <name type="scientific">Phocaeicola plebeius</name>
    <dbReference type="NCBI Taxonomy" id="310297"/>
    <lineage>
        <taxon>Bacteria</taxon>
        <taxon>Pseudomonadati</taxon>
        <taxon>Bacteroidota</taxon>
        <taxon>Bacteroidia</taxon>
        <taxon>Bacteroidales</taxon>
        <taxon>Bacteroidaceae</taxon>
        <taxon>Phocaeicola</taxon>
    </lineage>
</organism>
<name>A0A3E4Z4J6_9BACT</name>
<comment type="caution">
    <text evidence="5">The sequence shown here is derived from an EMBL/GenBank/DDBJ whole genome shotgun (WGS) entry which is preliminary data.</text>
</comment>
<dbReference type="Proteomes" id="UP000284998">
    <property type="component" value="Unassembled WGS sequence"/>
</dbReference>
<evidence type="ECO:0000256" key="3">
    <source>
        <dbReference type="ARBA" id="ARBA00023163"/>
    </source>
</evidence>
<dbReference type="EMBL" id="QRJS01000001">
    <property type="protein sequence ID" value="RHH51885.1"/>
    <property type="molecule type" value="Genomic_DNA"/>
</dbReference>
<gene>
    <name evidence="8" type="ORF">DW035_00750</name>
    <name evidence="7" type="ORF">DW204_00130</name>
    <name evidence="6" type="ORF">DW789_12030</name>
    <name evidence="5" type="ORF">DXB87_15005</name>
</gene>
<sequence>MSFHKFLKLTTFGKNKETMKKNEMIKGRLEEWIKQKGFLNSRLTIIELCKTIGINRTYLSNYINHTYGLNFNLWLNHLRIEEAKLLMTQPPKRNLSEIAERIGFTDLAHFSKQFKLQEGVSPSEWRKNM</sequence>
<keyword evidence="2" id="KW-0238">DNA-binding</keyword>
<evidence type="ECO:0000313" key="5">
    <source>
        <dbReference type="EMBL" id="RGM86191.1"/>
    </source>
</evidence>
<dbReference type="SUPFAM" id="SSF46689">
    <property type="entry name" value="Homeodomain-like"/>
    <property type="match status" value="1"/>
</dbReference>
<dbReference type="PANTHER" id="PTHR43280">
    <property type="entry name" value="ARAC-FAMILY TRANSCRIPTIONAL REGULATOR"/>
    <property type="match status" value="1"/>
</dbReference>
<feature type="domain" description="HTH araC/xylS-type" evidence="4">
    <location>
        <begin position="23"/>
        <end position="128"/>
    </location>
</feature>
<evidence type="ECO:0000256" key="2">
    <source>
        <dbReference type="ARBA" id="ARBA00023125"/>
    </source>
</evidence>
<dbReference type="SMART" id="SM00342">
    <property type="entry name" value="HTH_ARAC"/>
    <property type="match status" value="1"/>
</dbReference>
<dbReference type="PRINTS" id="PR00032">
    <property type="entry name" value="HTHARAC"/>
</dbReference>
<evidence type="ECO:0000313" key="6">
    <source>
        <dbReference type="EMBL" id="RHD51698.1"/>
    </source>
</evidence>
<dbReference type="InterPro" id="IPR009057">
    <property type="entry name" value="Homeodomain-like_sf"/>
</dbReference>
<evidence type="ECO:0000259" key="4">
    <source>
        <dbReference type="PROSITE" id="PS01124"/>
    </source>
</evidence>
<dbReference type="InterPro" id="IPR020449">
    <property type="entry name" value="Tscrpt_reg_AraC-type_HTH"/>
</dbReference>
<reference evidence="9 10" key="1">
    <citation type="submission" date="2018-08" db="EMBL/GenBank/DDBJ databases">
        <title>A genome reference for cultivated species of the human gut microbiota.</title>
        <authorList>
            <person name="Zou Y."/>
            <person name="Xue W."/>
            <person name="Luo G."/>
        </authorList>
    </citation>
    <scope>NUCLEOTIDE SEQUENCE [LARGE SCALE GENOMIC DNA]</scope>
    <source>
        <strain evidence="8 11">AF39-11</strain>
        <strain evidence="7 12">AM17-44</strain>
        <strain evidence="6 10">AM31-10</strain>
        <strain evidence="5 9">OM06-2</strain>
    </source>
</reference>
<dbReference type="PANTHER" id="PTHR43280:SF2">
    <property type="entry name" value="HTH-TYPE TRANSCRIPTIONAL REGULATOR EXSA"/>
    <property type="match status" value="1"/>
</dbReference>
<dbReference type="Proteomes" id="UP000284361">
    <property type="component" value="Unassembled WGS sequence"/>
</dbReference>
<accession>A0A3E4Z4J6</accession>
<evidence type="ECO:0000313" key="8">
    <source>
        <dbReference type="EMBL" id="RHL20183.1"/>
    </source>
</evidence>
<dbReference type="EMBL" id="QSJG01000027">
    <property type="protein sequence ID" value="RHD51698.1"/>
    <property type="molecule type" value="Genomic_DNA"/>
</dbReference>
<dbReference type="GO" id="GO:0003700">
    <property type="term" value="F:DNA-binding transcription factor activity"/>
    <property type="evidence" value="ECO:0007669"/>
    <property type="project" value="InterPro"/>
</dbReference>
<evidence type="ECO:0000313" key="9">
    <source>
        <dbReference type="Proteomes" id="UP000260814"/>
    </source>
</evidence>
<dbReference type="InterPro" id="IPR018062">
    <property type="entry name" value="HTH_AraC-typ_CS"/>
</dbReference>
<evidence type="ECO:0000313" key="7">
    <source>
        <dbReference type="EMBL" id="RHH51885.1"/>
    </source>
</evidence>
<dbReference type="Proteomes" id="UP000260814">
    <property type="component" value="Unassembled WGS sequence"/>
</dbReference>
<dbReference type="Proteomes" id="UP000284916">
    <property type="component" value="Unassembled WGS sequence"/>
</dbReference>
<dbReference type="AlphaFoldDB" id="A0A3E4Z4J6"/>
<dbReference type="Pfam" id="PF12833">
    <property type="entry name" value="HTH_18"/>
    <property type="match status" value="1"/>
</dbReference>
<evidence type="ECO:0000313" key="12">
    <source>
        <dbReference type="Proteomes" id="UP000284998"/>
    </source>
</evidence>
<dbReference type="GO" id="GO:0043565">
    <property type="term" value="F:sequence-specific DNA binding"/>
    <property type="evidence" value="ECO:0007669"/>
    <property type="project" value="InterPro"/>
</dbReference>
<evidence type="ECO:0000313" key="11">
    <source>
        <dbReference type="Proteomes" id="UP000284916"/>
    </source>
</evidence>
<keyword evidence="3" id="KW-0804">Transcription</keyword>
<dbReference type="EMBL" id="QSTW01000026">
    <property type="protein sequence ID" value="RGM86191.1"/>
    <property type="molecule type" value="Genomic_DNA"/>
</dbReference>
<evidence type="ECO:0000313" key="10">
    <source>
        <dbReference type="Proteomes" id="UP000284361"/>
    </source>
</evidence>
<proteinExistence type="predicted"/>